<proteinExistence type="predicted"/>
<evidence type="ECO:0000256" key="1">
    <source>
        <dbReference type="SAM" id="Phobius"/>
    </source>
</evidence>
<gene>
    <name evidence="2" type="ORF">EER27_00440</name>
</gene>
<dbReference type="EMBL" id="RIBS01000001">
    <property type="protein sequence ID" value="RNF85946.1"/>
    <property type="molecule type" value="Genomic_DNA"/>
</dbReference>
<dbReference type="Proteomes" id="UP000267049">
    <property type="component" value="Unassembled WGS sequence"/>
</dbReference>
<protein>
    <submittedName>
        <fullName evidence="2">Uncharacterized protein</fullName>
    </submittedName>
</protein>
<keyword evidence="1" id="KW-0472">Membrane</keyword>
<keyword evidence="1" id="KW-0812">Transmembrane</keyword>
<accession>A0A3M8T2I7</accession>
<feature type="transmembrane region" description="Helical" evidence="1">
    <location>
        <begin position="33"/>
        <end position="64"/>
    </location>
</feature>
<evidence type="ECO:0000313" key="2">
    <source>
        <dbReference type="EMBL" id="RNF85946.1"/>
    </source>
</evidence>
<comment type="caution">
    <text evidence="2">The sequence shown here is derived from an EMBL/GenBank/DDBJ whole genome shotgun (WGS) entry which is preliminary data.</text>
</comment>
<evidence type="ECO:0000313" key="3">
    <source>
        <dbReference type="Proteomes" id="UP000267049"/>
    </source>
</evidence>
<keyword evidence="3" id="KW-1185">Reference proteome</keyword>
<dbReference type="AlphaFoldDB" id="A0A3M8T2I7"/>
<organism evidence="2 3">
    <name type="scientific">Montanilutibacter psychrotolerans</name>
    <dbReference type="NCBI Taxonomy" id="1327343"/>
    <lineage>
        <taxon>Bacteria</taxon>
        <taxon>Pseudomonadati</taxon>
        <taxon>Pseudomonadota</taxon>
        <taxon>Gammaproteobacteria</taxon>
        <taxon>Lysobacterales</taxon>
        <taxon>Lysobacteraceae</taxon>
        <taxon>Montanilutibacter</taxon>
    </lineage>
</organism>
<reference evidence="2 3" key="1">
    <citation type="submission" date="2018-11" db="EMBL/GenBank/DDBJ databases">
        <title>Lysobacter cryohumiis sp. nov., isolated from soil in the Tianshan Mountains, Xinjiang, China.</title>
        <authorList>
            <person name="Luo Y."/>
            <person name="Sheng H."/>
        </authorList>
    </citation>
    <scope>NUCLEOTIDE SEQUENCE [LARGE SCALE GENOMIC DNA]</scope>
    <source>
        <strain evidence="2 3">ZS60</strain>
    </source>
</reference>
<keyword evidence="1" id="KW-1133">Transmembrane helix</keyword>
<sequence>MSVHAFRLDSHWFQSRVRTAFAPRKPRHRWLRVALGVVGLGLVAVLAVAGLVIGAMMLAIGLAWRLWKRRGQPIARAADPRVVDAQFSVVRPRVLPLPR</sequence>
<dbReference type="OrthoDB" id="5976163at2"/>
<dbReference type="RefSeq" id="WP_123086068.1">
    <property type="nucleotide sequence ID" value="NZ_RIBS01000001.1"/>
</dbReference>
<name>A0A3M8T2I7_9GAMM</name>